<sequence>MALLMASSVASAQTTASPAEFVTVENYNRAQTDVNFAGVVKNGGFGKFRHGREIAPPTQQGIVRPNRDTLYSFAVVDLDAGPVSITLPDAGKRFMGMQVVNQDQYTPATYYGAGTYTLTREMIGTRYAIAVVRFLVDFSNKVDVHQVHALQDAIKFGQERPGTFEVPHWDEASRKKVQAALLQLGTTISDTRRMFGANESEIDPVKHLIGSAMLWGGNPEKDALYLPITPARNDGKAVYKLTVGDVPVDGFWSLTVYNGEGYLQPNRDNAYSVNSLTAKEGPGGSVTIQFGGCDGKIQNCLPITEGWNYTVRLFRPRAEILDGTWQFPLAEAER</sequence>
<feature type="domain" description="DUF1214" evidence="1">
    <location>
        <begin position="233"/>
        <end position="317"/>
    </location>
</feature>
<gene>
    <name evidence="3" type="ORF">GCM10011611_02010</name>
</gene>
<keyword evidence="4" id="KW-1185">Reference proteome</keyword>
<organism evidence="3 4">
    <name type="scientific">Aliidongia dinghuensis</name>
    <dbReference type="NCBI Taxonomy" id="1867774"/>
    <lineage>
        <taxon>Bacteria</taxon>
        <taxon>Pseudomonadati</taxon>
        <taxon>Pseudomonadota</taxon>
        <taxon>Alphaproteobacteria</taxon>
        <taxon>Rhodospirillales</taxon>
        <taxon>Dongiaceae</taxon>
        <taxon>Aliidongia</taxon>
    </lineage>
</organism>
<dbReference type="Proteomes" id="UP000646365">
    <property type="component" value="Unassembled WGS sequence"/>
</dbReference>
<evidence type="ECO:0000259" key="2">
    <source>
        <dbReference type="Pfam" id="PF06863"/>
    </source>
</evidence>
<dbReference type="Pfam" id="PF06863">
    <property type="entry name" value="DUF1254"/>
    <property type="match status" value="1"/>
</dbReference>
<dbReference type="PANTHER" id="PTHR36509">
    <property type="entry name" value="BLL3101 PROTEIN"/>
    <property type="match status" value="1"/>
</dbReference>
<feature type="domain" description="DUF1254" evidence="2">
    <location>
        <begin position="46"/>
        <end position="155"/>
    </location>
</feature>
<reference evidence="3" key="2">
    <citation type="submission" date="2020-09" db="EMBL/GenBank/DDBJ databases">
        <authorList>
            <person name="Sun Q."/>
            <person name="Zhou Y."/>
        </authorList>
    </citation>
    <scope>NUCLEOTIDE SEQUENCE</scope>
    <source>
        <strain evidence="3">CGMCC 1.15725</strain>
    </source>
</reference>
<dbReference type="InterPro" id="IPR037049">
    <property type="entry name" value="DUF1214_C_sf"/>
</dbReference>
<accession>A0A8J2YPZ2</accession>
<protein>
    <recommendedName>
        <fullName evidence="5">DUF1254 domain-containing protein</fullName>
    </recommendedName>
</protein>
<dbReference type="SUPFAM" id="SSF160935">
    <property type="entry name" value="VPA0735-like"/>
    <property type="match status" value="1"/>
</dbReference>
<dbReference type="InterPro" id="IPR010679">
    <property type="entry name" value="DUF1254"/>
</dbReference>
<dbReference type="AlphaFoldDB" id="A0A8J2YPZ2"/>
<dbReference type="InterPro" id="IPR010621">
    <property type="entry name" value="DUF1214"/>
</dbReference>
<reference evidence="3" key="1">
    <citation type="journal article" date="2014" name="Int. J. Syst. Evol. Microbiol.">
        <title>Complete genome sequence of Corynebacterium casei LMG S-19264T (=DSM 44701T), isolated from a smear-ripened cheese.</title>
        <authorList>
            <consortium name="US DOE Joint Genome Institute (JGI-PGF)"/>
            <person name="Walter F."/>
            <person name="Albersmeier A."/>
            <person name="Kalinowski J."/>
            <person name="Ruckert C."/>
        </authorList>
    </citation>
    <scope>NUCLEOTIDE SEQUENCE</scope>
    <source>
        <strain evidence="3">CGMCC 1.15725</strain>
    </source>
</reference>
<evidence type="ECO:0000259" key="1">
    <source>
        <dbReference type="Pfam" id="PF06742"/>
    </source>
</evidence>
<comment type="caution">
    <text evidence="3">The sequence shown here is derived from an EMBL/GenBank/DDBJ whole genome shotgun (WGS) entry which is preliminary data.</text>
</comment>
<name>A0A8J2YPZ2_9PROT</name>
<dbReference type="Pfam" id="PF06742">
    <property type="entry name" value="DUF1214"/>
    <property type="match status" value="1"/>
</dbReference>
<dbReference type="PANTHER" id="PTHR36509:SF2">
    <property type="entry name" value="BLL3101 PROTEIN"/>
    <property type="match status" value="1"/>
</dbReference>
<dbReference type="EMBL" id="BMJQ01000001">
    <property type="protein sequence ID" value="GGF00019.1"/>
    <property type="molecule type" value="Genomic_DNA"/>
</dbReference>
<dbReference type="InterPro" id="IPR037050">
    <property type="entry name" value="DUF1254_sf"/>
</dbReference>
<proteinExistence type="predicted"/>
<evidence type="ECO:0000313" key="4">
    <source>
        <dbReference type="Proteomes" id="UP000646365"/>
    </source>
</evidence>
<evidence type="ECO:0008006" key="5">
    <source>
        <dbReference type="Google" id="ProtNLM"/>
    </source>
</evidence>
<dbReference type="Gene3D" id="2.60.120.600">
    <property type="entry name" value="Domain of unknown function DUF1214, C-terminal domain"/>
    <property type="match status" value="1"/>
</dbReference>
<dbReference type="Gene3D" id="2.60.40.1610">
    <property type="entry name" value="Domain of unknown function DUF1254"/>
    <property type="match status" value="1"/>
</dbReference>
<dbReference type="RefSeq" id="WP_229743400.1">
    <property type="nucleotide sequence ID" value="NZ_BMJQ01000001.1"/>
</dbReference>
<evidence type="ECO:0000313" key="3">
    <source>
        <dbReference type="EMBL" id="GGF00019.1"/>
    </source>
</evidence>